<dbReference type="Proteomes" id="UP000006860">
    <property type="component" value="Chromosome"/>
</dbReference>
<reference evidence="3" key="1">
    <citation type="submission" date="2011-02" db="EMBL/GenBank/DDBJ databases">
        <title>The complete genome of Planctomyces brasiliensis DSM 5305.</title>
        <authorList>
            <person name="Lucas S."/>
            <person name="Copeland A."/>
            <person name="Lapidus A."/>
            <person name="Bruce D."/>
            <person name="Goodwin L."/>
            <person name="Pitluck S."/>
            <person name="Kyrpides N."/>
            <person name="Mavromatis K."/>
            <person name="Pagani I."/>
            <person name="Ivanova N."/>
            <person name="Ovchinnikova G."/>
            <person name="Lu M."/>
            <person name="Detter J.C."/>
            <person name="Han C."/>
            <person name="Land M."/>
            <person name="Hauser L."/>
            <person name="Markowitz V."/>
            <person name="Cheng J.-F."/>
            <person name="Hugenholtz P."/>
            <person name="Woyke T."/>
            <person name="Wu D."/>
            <person name="Tindall B."/>
            <person name="Pomrenke H.G."/>
            <person name="Brambilla E."/>
            <person name="Klenk H.-P."/>
            <person name="Eisen J.A."/>
        </authorList>
    </citation>
    <scope>NUCLEOTIDE SEQUENCE [LARGE SCALE GENOMIC DNA]</scope>
    <source>
        <strain evidence="3">ATCC 49424 / DSM 5305 / JCM 21570 / NBRC 103401 / IFAM 1448</strain>
    </source>
</reference>
<dbReference type="Pfam" id="PF01521">
    <property type="entry name" value="Fe-S_biosyn"/>
    <property type="match status" value="1"/>
</dbReference>
<dbReference type="PROSITE" id="PS01152">
    <property type="entry name" value="HESB"/>
    <property type="match status" value="1"/>
</dbReference>
<dbReference type="STRING" id="756272.Plabr_1854"/>
<dbReference type="eggNOG" id="COG0316">
    <property type="taxonomic scope" value="Bacteria"/>
</dbReference>
<evidence type="ECO:0000259" key="1">
    <source>
        <dbReference type="Pfam" id="PF01521"/>
    </source>
</evidence>
<dbReference type="HOGENOM" id="CLU_069054_5_1_0"/>
<dbReference type="PANTHER" id="PTHR43011">
    <property type="entry name" value="IRON-SULFUR CLUSTER ASSEMBLY 2 HOMOLOG, MITOCHONDRIAL"/>
    <property type="match status" value="1"/>
</dbReference>
<feature type="domain" description="Core" evidence="1">
    <location>
        <begin position="1"/>
        <end position="105"/>
    </location>
</feature>
<dbReference type="AlphaFoldDB" id="F0SGX9"/>
<dbReference type="KEGG" id="pbs:Plabr_1854"/>
<dbReference type="PANTHER" id="PTHR43011:SF1">
    <property type="entry name" value="IRON-SULFUR CLUSTER ASSEMBLY 2 HOMOLOG, MITOCHONDRIAL"/>
    <property type="match status" value="1"/>
</dbReference>
<proteinExistence type="predicted"/>
<accession>F0SGX9</accession>
<dbReference type="GO" id="GO:0005506">
    <property type="term" value="F:iron ion binding"/>
    <property type="evidence" value="ECO:0007669"/>
    <property type="project" value="TreeGrafter"/>
</dbReference>
<name>F0SGX9_RUBBR</name>
<dbReference type="InterPro" id="IPR000361">
    <property type="entry name" value="ATAP_core_dom"/>
</dbReference>
<gene>
    <name evidence="2" type="ordered locus">Plabr_1854</name>
</gene>
<dbReference type="SUPFAM" id="SSF89360">
    <property type="entry name" value="HesB-like domain"/>
    <property type="match status" value="1"/>
</dbReference>
<dbReference type="RefSeq" id="WP_013628191.1">
    <property type="nucleotide sequence ID" value="NC_015174.1"/>
</dbReference>
<dbReference type="InterPro" id="IPR035903">
    <property type="entry name" value="HesB-like_dom_sf"/>
</dbReference>
<evidence type="ECO:0000313" key="3">
    <source>
        <dbReference type="Proteomes" id="UP000006860"/>
    </source>
</evidence>
<dbReference type="InterPro" id="IPR017870">
    <property type="entry name" value="FeS_cluster_insertion_CS"/>
</dbReference>
<keyword evidence="3" id="KW-1185">Reference proteome</keyword>
<dbReference type="GO" id="GO:0016226">
    <property type="term" value="P:iron-sulfur cluster assembly"/>
    <property type="evidence" value="ECO:0007669"/>
    <property type="project" value="InterPro"/>
</dbReference>
<protein>
    <submittedName>
        <fullName evidence="2">Iron-sulfur cluster assembly accessory protein</fullName>
    </submittedName>
</protein>
<dbReference type="NCBIfam" id="TIGR00049">
    <property type="entry name" value="iron-sulfur cluster assembly accessory protein"/>
    <property type="match status" value="1"/>
</dbReference>
<dbReference type="InterPro" id="IPR016092">
    <property type="entry name" value="ATAP"/>
</dbReference>
<dbReference type="OrthoDB" id="9801228at2"/>
<dbReference type="GO" id="GO:0051537">
    <property type="term" value="F:2 iron, 2 sulfur cluster binding"/>
    <property type="evidence" value="ECO:0007669"/>
    <property type="project" value="TreeGrafter"/>
</dbReference>
<dbReference type="Gene3D" id="2.60.300.12">
    <property type="entry name" value="HesB-like domain"/>
    <property type="match status" value="1"/>
</dbReference>
<sequence>MAVTVTEKAANEIKRVLGEQAKPETTVLRIGVRAGGCSGFQYNLALDDQFDAAKDEVSEQHGVKVAVDKKSMLYLDGTVVDYYDGLEKRGFSFENPNVVKSCGCGSSFQA</sequence>
<organism evidence="2 3">
    <name type="scientific">Rubinisphaera brasiliensis (strain ATCC 49424 / DSM 5305 / JCM 21570 / IAM 15109 / NBRC 103401 / IFAM 1448)</name>
    <name type="common">Planctomyces brasiliensis</name>
    <dbReference type="NCBI Taxonomy" id="756272"/>
    <lineage>
        <taxon>Bacteria</taxon>
        <taxon>Pseudomonadati</taxon>
        <taxon>Planctomycetota</taxon>
        <taxon>Planctomycetia</taxon>
        <taxon>Planctomycetales</taxon>
        <taxon>Planctomycetaceae</taxon>
        <taxon>Rubinisphaera</taxon>
    </lineage>
</organism>
<dbReference type="EMBL" id="CP002546">
    <property type="protein sequence ID" value="ADY59464.1"/>
    <property type="molecule type" value="Genomic_DNA"/>
</dbReference>
<dbReference type="GO" id="GO:0051539">
    <property type="term" value="F:4 iron, 4 sulfur cluster binding"/>
    <property type="evidence" value="ECO:0007669"/>
    <property type="project" value="TreeGrafter"/>
</dbReference>
<evidence type="ECO:0000313" key="2">
    <source>
        <dbReference type="EMBL" id="ADY59464.1"/>
    </source>
</evidence>